<evidence type="ECO:0000256" key="2">
    <source>
        <dbReference type="ARBA" id="ARBA00010701"/>
    </source>
</evidence>
<comment type="similarity">
    <text evidence="2 4">Belongs to the AB hydrolase superfamily. Lipase family.</text>
</comment>
<dbReference type="Pfam" id="PF00151">
    <property type="entry name" value="Lipase"/>
    <property type="match status" value="1"/>
</dbReference>
<keyword evidence="7" id="KW-1185">Reference proteome</keyword>
<evidence type="ECO:0000313" key="6">
    <source>
        <dbReference type="EnsemblMetazoa" id="AALFPA23_004514.P5529"/>
    </source>
</evidence>
<dbReference type="Proteomes" id="UP000069940">
    <property type="component" value="Unassembled WGS sequence"/>
</dbReference>
<dbReference type="EnsemblMetazoa" id="AALFPA23_004514.R5529">
    <property type="protein sequence ID" value="AALFPA23_004514.P5529"/>
    <property type="gene ID" value="AALFPA23_004514"/>
</dbReference>
<dbReference type="InterPro" id="IPR029058">
    <property type="entry name" value="AB_hydrolase_fold"/>
</dbReference>
<evidence type="ECO:0000259" key="5">
    <source>
        <dbReference type="Pfam" id="PF00151"/>
    </source>
</evidence>
<dbReference type="SUPFAM" id="SSF53474">
    <property type="entry name" value="alpha/beta-Hydrolases"/>
    <property type="match status" value="1"/>
</dbReference>
<keyword evidence="3" id="KW-0964">Secreted</keyword>
<evidence type="ECO:0000256" key="4">
    <source>
        <dbReference type="RuleBase" id="RU004262"/>
    </source>
</evidence>
<organism evidence="6 7">
    <name type="scientific">Aedes albopictus</name>
    <name type="common">Asian tiger mosquito</name>
    <name type="synonym">Stegomyia albopicta</name>
    <dbReference type="NCBI Taxonomy" id="7160"/>
    <lineage>
        <taxon>Eukaryota</taxon>
        <taxon>Metazoa</taxon>
        <taxon>Ecdysozoa</taxon>
        <taxon>Arthropoda</taxon>
        <taxon>Hexapoda</taxon>
        <taxon>Insecta</taxon>
        <taxon>Pterygota</taxon>
        <taxon>Neoptera</taxon>
        <taxon>Endopterygota</taxon>
        <taxon>Diptera</taxon>
        <taxon>Nematocera</taxon>
        <taxon>Culicoidea</taxon>
        <taxon>Culicidae</taxon>
        <taxon>Culicinae</taxon>
        <taxon>Aedini</taxon>
        <taxon>Aedes</taxon>
        <taxon>Stegomyia</taxon>
    </lineage>
</organism>
<protein>
    <recommendedName>
        <fullName evidence="5">Lipase domain-containing protein</fullName>
    </recommendedName>
</protein>
<dbReference type="PANTHER" id="PTHR11610:SF178">
    <property type="entry name" value="LIPASE MEMBER H-A-LIKE PROTEIN"/>
    <property type="match status" value="1"/>
</dbReference>
<evidence type="ECO:0000256" key="1">
    <source>
        <dbReference type="ARBA" id="ARBA00004613"/>
    </source>
</evidence>
<evidence type="ECO:0000256" key="3">
    <source>
        <dbReference type="ARBA" id="ARBA00022525"/>
    </source>
</evidence>
<reference evidence="6" key="2">
    <citation type="submission" date="2025-05" db="UniProtKB">
        <authorList>
            <consortium name="EnsemblMetazoa"/>
        </authorList>
    </citation>
    <scope>IDENTIFICATION</scope>
    <source>
        <strain evidence="6">Foshan</strain>
    </source>
</reference>
<dbReference type="InterPro" id="IPR013818">
    <property type="entry name" value="Lipase"/>
</dbReference>
<accession>A0ABM1Y0D7</accession>
<dbReference type="RefSeq" id="XP_062710736.1">
    <property type="nucleotide sequence ID" value="XM_062854752.1"/>
</dbReference>
<sequence length="288" mass="32182">MNACDYHAEVLESNPILDKLTKKISSDNLQQVYIDDPDVQNKLQFTKSITFITHGWLGNHSSYWMLQSASDILQYTDSSVCLVAWDHLAKYVYPQVAQQHAPRVSEYMTRFVRFLNQQGIPPQNMTLVGHSIGAHVCGQVGHNLGGKIAEIYGLDPAGPMFTHPTRQESSFRLDSTDAGYVQMIVTTRVILGVNYGDGHANFYPNGGTSPQKSCDSPGTSSSDWAQEVSCSHSYATVLFQCSINPAVSYEARRCRDWVLFKRGLCNANQIDMLGLHSRKMKGDFYLEV</sequence>
<dbReference type="Gene3D" id="3.40.50.1820">
    <property type="entry name" value="alpha/beta hydrolase"/>
    <property type="match status" value="1"/>
</dbReference>
<dbReference type="GeneID" id="115263189"/>
<name>A0ABM1Y0D7_AEDAL</name>
<dbReference type="PRINTS" id="PR00821">
    <property type="entry name" value="TAGLIPASE"/>
</dbReference>
<evidence type="ECO:0000313" key="7">
    <source>
        <dbReference type="Proteomes" id="UP000069940"/>
    </source>
</evidence>
<dbReference type="PANTHER" id="PTHR11610">
    <property type="entry name" value="LIPASE"/>
    <property type="match status" value="1"/>
</dbReference>
<comment type="subcellular location">
    <subcellularLocation>
        <location evidence="1">Secreted</location>
    </subcellularLocation>
</comment>
<dbReference type="InterPro" id="IPR000734">
    <property type="entry name" value="TAG_lipase"/>
</dbReference>
<feature type="domain" description="Lipase" evidence="5">
    <location>
        <begin position="25"/>
        <end position="281"/>
    </location>
</feature>
<reference evidence="7" key="1">
    <citation type="journal article" date="2015" name="Proc. Natl. Acad. Sci. U.S.A.">
        <title>Genome sequence of the Asian Tiger mosquito, Aedes albopictus, reveals insights into its biology, genetics, and evolution.</title>
        <authorList>
            <person name="Chen X.G."/>
            <person name="Jiang X."/>
            <person name="Gu J."/>
            <person name="Xu M."/>
            <person name="Wu Y."/>
            <person name="Deng Y."/>
            <person name="Zhang C."/>
            <person name="Bonizzoni M."/>
            <person name="Dermauw W."/>
            <person name="Vontas J."/>
            <person name="Armbruster P."/>
            <person name="Huang X."/>
            <person name="Yang Y."/>
            <person name="Zhang H."/>
            <person name="He W."/>
            <person name="Peng H."/>
            <person name="Liu Y."/>
            <person name="Wu K."/>
            <person name="Chen J."/>
            <person name="Lirakis M."/>
            <person name="Topalis P."/>
            <person name="Van Leeuwen T."/>
            <person name="Hall A.B."/>
            <person name="Jiang X."/>
            <person name="Thorpe C."/>
            <person name="Mueller R.L."/>
            <person name="Sun C."/>
            <person name="Waterhouse R.M."/>
            <person name="Yan G."/>
            <person name="Tu Z.J."/>
            <person name="Fang X."/>
            <person name="James A.A."/>
        </authorList>
    </citation>
    <scope>NUCLEOTIDE SEQUENCE [LARGE SCALE GENOMIC DNA]</scope>
    <source>
        <strain evidence="7">Foshan</strain>
    </source>
</reference>
<proteinExistence type="inferred from homology"/>